<evidence type="ECO:0000256" key="1">
    <source>
        <dbReference type="ARBA" id="ARBA00008520"/>
    </source>
</evidence>
<feature type="binding site" evidence="3">
    <location>
        <position position="241"/>
    </location>
    <ligand>
        <name>Fe cation</name>
        <dbReference type="ChEBI" id="CHEBI:24875"/>
    </ligand>
</feature>
<dbReference type="EMBL" id="CP118166">
    <property type="protein sequence ID" value="WDI32310.1"/>
    <property type="molecule type" value="Genomic_DNA"/>
</dbReference>
<dbReference type="Pfam" id="PF13416">
    <property type="entry name" value="SBP_bac_8"/>
    <property type="match status" value="1"/>
</dbReference>
<protein>
    <submittedName>
        <fullName evidence="5">Fe(3+) ABC transporter substrate-binding protein</fullName>
    </submittedName>
</protein>
<dbReference type="AlphaFoldDB" id="A0AAE9ZKI3"/>
<dbReference type="PROSITE" id="PS51257">
    <property type="entry name" value="PROKAR_LIPOPROTEIN"/>
    <property type="match status" value="1"/>
</dbReference>
<comment type="similarity">
    <text evidence="1">Belongs to the bacterial solute-binding protein 1 family.</text>
</comment>
<evidence type="ECO:0000256" key="3">
    <source>
        <dbReference type="PIRSR" id="PIRSR002825-1"/>
    </source>
</evidence>
<dbReference type="PANTHER" id="PTHR30006:SF15">
    <property type="entry name" value="IRON-UTILIZATION PERIPLASMIC PROTEIN"/>
    <property type="match status" value="1"/>
</dbReference>
<keyword evidence="3" id="KW-0479">Metal-binding</keyword>
<feature type="binding site" evidence="3">
    <location>
        <position position="242"/>
    </location>
    <ligand>
        <name>Fe cation</name>
        <dbReference type="ChEBI" id="CHEBI:24875"/>
    </ligand>
</feature>
<gene>
    <name evidence="5" type="ORF">PUV54_03775</name>
</gene>
<proteinExistence type="inferred from homology"/>
<evidence type="ECO:0000313" key="5">
    <source>
        <dbReference type="EMBL" id="WDI32310.1"/>
    </source>
</evidence>
<organism evidence="5 6">
    <name type="scientific">Hyphococcus flavus</name>
    <dbReference type="NCBI Taxonomy" id="1866326"/>
    <lineage>
        <taxon>Bacteria</taxon>
        <taxon>Pseudomonadati</taxon>
        <taxon>Pseudomonadota</taxon>
        <taxon>Alphaproteobacteria</taxon>
        <taxon>Parvularculales</taxon>
        <taxon>Parvularculaceae</taxon>
        <taxon>Hyphococcus</taxon>
    </lineage>
</organism>
<evidence type="ECO:0000256" key="4">
    <source>
        <dbReference type="SAM" id="SignalP"/>
    </source>
</evidence>
<dbReference type="SUPFAM" id="SSF53850">
    <property type="entry name" value="Periplasmic binding protein-like II"/>
    <property type="match status" value="1"/>
</dbReference>
<evidence type="ECO:0000313" key="6">
    <source>
        <dbReference type="Proteomes" id="UP001214043"/>
    </source>
</evidence>
<dbReference type="PANTHER" id="PTHR30006">
    <property type="entry name" value="THIAMINE-BINDING PERIPLASMIC PROTEIN-RELATED"/>
    <property type="match status" value="1"/>
</dbReference>
<dbReference type="RefSeq" id="WP_274494231.1">
    <property type="nucleotide sequence ID" value="NZ_CP118166.1"/>
</dbReference>
<reference evidence="5" key="1">
    <citation type="submission" date="2023-02" db="EMBL/GenBank/DDBJ databases">
        <title>Genome sequence of Hyphococcus flavus.</title>
        <authorList>
            <person name="Rong J.-C."/>
            <person name="Zhao Q."/>
            <person name="Yi M."/>
            <person name="Wu J.-Y."/>
        </authorList>
    </citation>
    <scope>NUCLEOTIDE SEQUENCE</scope>
    <source>
        <strain evidence="5">MCCC 1K03223</strain>
    </source>
</reference>
<dbReference type="CDD" id="cd13542">
    <property type="entry name" value="PBP2_FutA1_ilke"/>
    <property type="match status" value="1"/>
</dbReference>
<dbReference type="GO" id="GO:0046872">
    <property type="term" value="F:metal ion binding"/>
    <property type="evidence" value="ECO:0007669"/>
    <property type="project" value="UniProtKB-KW"/>
</dbReference>
<dbReference type="Proteomes" id="UP001214043">
    <property type="component" value="Chromosome"/>
</dbReference>
<feature type="binding site" evidence="3">
    <location>
        <position position="54"/>
    </location>
    <ligand>
        <name>Fe cation</name>
        <dbReference type="ChEBI" id="CHEBI:24875"/>
    </ligand>
</feature>
<dbReference type="KEGG" id="hfl:PUV54_03775"/>
<dbReference type="InterPro" id="IPR006059">
    <property type="entry name" value="SBP"/>
</dbReference>
<keyword evidence="2 4" id="KW-0732">Signal</keyword>
<evidence type="ECO:0000256" key="2">
    <source>
        <dbReference type="ARBA" id="ARBA00022729"/>
    </source>
</evidence>
<accession>A0AAE9ZKI3</accession>
<dbReference type="GO" id="GO:0030288">
    <property type="term" value="C:outer membrane-bounded periplasmic space"/>
    <property type="evidence" value="ECO:0007669"/>
    <property type="project" value="TreeGrafter"/>
</dbReference>
<feature type="signal peptide" evidence="4">
    <location>
        <begin position="1"/>
        <end position="23"/>
    </location>
</feature>
<dbReference type="PIRSF" id="PIRSF002825">
    <property type="entry name" value="CfbpA"/>
    <property type="match status" value="1"/>
</dbReference>
<dbReference type="Gene3D" id="3.40.190.10">
    <property type="entry name" value="Periplasmic binding protein-like II"/>
    <property type="match status" value="2"/>
</dbReference>
<name>A0AAE9ZKI3_9PROT</name>
<dbReference type="InterPro" id="IPR026045">
    <property type="entry name" value="Ferric-bd"/>
</dbReference>
<keyword evidence="3" id="KW-0408">Iron</keyword>
<sequence>MAIYPLKNLVKSGATALAVMVLAACGGQETASTEEASNADRPITGEVNVYSGRHYDSDIVLFDQFTEETGIKVNYIEASGNALIERISQEAEASPADIFITADAGMLWRADQRGVFRAIENDTLESQVPPQFRHPDGKWFGVSKRARIVIFNKEMGLPEGLETYEDLADPAYRGMICVRSSSNIYNQSLLASRIAHWGDERAEAWAAGVVANFARRPQGNDTSQIEAVAAGICRLGIVNSYYTARFKGSDNPEAAAIGEKFELFFPDQEGDGAHVNISGAGVTTHAPNPENAEKLIEFLLREETQGAFASGNNEYPIVEGVEAQGPIAAYSDFRADDLSVSALGENQPAAVMIFDRVGWP</sequence>
<feature type="chain" id="PRO_5042113913" evidence="4">
    <location>
        <begin position="24"/>
        <end position="360"/>
    </location>
</feature>
<keyword evidence="6" id="KW-1185">Reference proteome</keyword>